<protein>
    <recommendedName>
        <fullName evidence="6">SURF1-like protein</fullName>
    </recommendedName>
</protein>
<evidence type="ECO:0000256" key="4">
    <source>
        <dbReference type="ARBA" id="ARBA00022989"/>
    </source>
</evidence>
<evidence type="ECO:0000256" key="1">
    <source>
        <dbReference type="ARBA" id="ARBA00004370"/>
    </source>
</evidence>
<reference evidence="7 8" key="1">
    <citation type="journal article" date="2019" name="Sci. Rep.">
        <title>Orb-weaving spider Araneus ventricosus genome elucidates the spidroin gene catalogue.</title>
        <authorList>
            <person name="Kono N."/>
            <person name="Nakamura H."/>
            <person name="Ohtoshi R."/>
            <person name="Moran D.A.P."/>
            <person name="Shinohara A."/>
            <person name="Yoshida Y."/>
            <person name="Fujiwara M."/>
            <person name="Mori M."/>
            <person name="Tomita M."/>
            <person name="Arakawa K."/>
        </authorList>
    </citation>
    <scope>NUCLEOTIDE SEQUENCE [LARGE SCALE GENOMIC DNA]</scope>
</reference>
<feature type="transmembrane region" description="Helical" evidence="6">
    <location>
        <begin position="28"/>
        <end position="46"/>
    </location>
</feature>
<keyword evidence="4 6" id="KW-1133">Transmembrane helix</keyword>
<dbReference type="CDD" id="cd06662">
    <property type="entry name" value="SURF1"/>
    <property type="match status" value="1"/>
</dbReference>
<dbReference type="Proteomes" id="UP000499080">
    <property type="component" value="Unassembled WGS sequence"/>
</dbReference>
<evidence type="ECO:0000256" key="6">
    <source>
        <dbReference type="RuleBase" id="RU363076"/>
    </source>
</evidence>
<evidence type="ECO:0000313" key="8">
    <source>
        <dbReference type="Proteomes" id="UP000499080"/>
    </source>
</evidence>
<proteinExistence type="inferred from homology"/>
<evidence type="ECO:0000313" key="7">
    <source>
        <dbReference type="EMBL" id="GBN53060.1"/>
    </source>
</evidence>
<dbReference type="InterPro" id="IPR045214">
    <property type="entry name" value="Surf1/Surf4"/>
</dbReference>
<accession>A0A4Y2PR69</accession>
<comment type="subcellular location">
    <subcellularLocation>
        <location evidence="1">Membrane</location>
    </subcellularLocation>
    <subcellularLocation>
        <location evidence="6">Mitochondrion inner membrane</location>
        <topology evidence="6">Multi-pass membrane protein</topology>
    </subcellularLocation>
</comment>
<dbReference type="GO" id="GO:0033617">
    <property type="term" value="P:mitochondrial respiratory chain complex IV assembly"/>
    <property type="evidence" value="ECO:0007669"/>
    <property type="project" value="TreeGrafter"/>
</dbReference>
<comment type="function">
    <text evidence="6">Probably involved in the biogenesis of the COX complex.</text>
</comment>
<name>A0A4Y2PR69_ARAVE</name>
<comment type="similarity">
    <text evidence="2 6">Belongs to the SURF1 family.</text>
</comment>
<dbReference type="InterPro" id="IPR002994">
    <property type="entry name" value="Surf1/Shy1"/>
</dbReference>
<sequence>MSMGLRRLYLAFSRSASTRLKVNKEIGVSGYALLSVPLTTFFLGTWQVKRRAWKLNLIEEVKTKHKAEPVELPDDLETLSTMEYRRVHIRGTFDHTKELYIGPRQQITNKDEGGGGIISSRSETGYLVITPFHVADKNITILVNRGWVPKNKLDPAKRLEGQISEEVELIGAVRLPEKRPQFCPKNKANSRNFFFRDVPKMAQLTGAVPIFIDADESSTVPGGPVGGQTKITFRNEHFSYIVTWYSLCAATSYMWYRKYLYRIKAV</sequence>
<organism evidence="7 8">
    <name type="scientific">Araneus ventricosus</name>
    <name type="common">Orbweaver spider</name>
    <name type="synonym">Epeira ventricosa</name>
    <dbReference type="NCBI Taxonomy" id="182803"/>
    <lineage>
        <taxon>Eukaryota</taxon>
        <taxon>Metazoa</taxon>
        <taxon>Ecdysozoa</taxon>
        <taxon>Arthropoda</taxon>
        <taxon>Chelicerata</taxon>
        <taxon>Arachnida</taxon>
        <taxon>Araneae</taxon>
        <taxon>Araneomorphae</taxon>
        <taxon>Entelegynae</taxon>
        <taxon>Araneoidea</taxon>
        <taxon>Araneidae</taxon>
        <taxon>Araneus</taxon>
    </lineage>
</organism>
<dbReference type="PANTHER" id="PTHR23427">
    <property type="entry name" value="SURFEIT LOCUS PROTEIN"/>
    <property type="match status" value="1"/>
</dbReference>
<evidence type="ECO:0000256" key="2">
    <source>
        <dbReference type="ARBA" id="ARBA00007165"/>
    </source>
</evidence>
<keyword evidence="6" id="KW-0999">Mitochondrion inner membrane</keyword>
<dbReference type="PROSITE" id="PS50895">
    <property type="entry name" value="SURF1"/>
    <property type="match status" value="1"/>
</dbReference>
<keyword evidence="5 6" id="KW-0472">Membrane</keyword>
<comment type="caution">
    <text evidence="6">Lacks conserved residue(s) required for the propagation of feature annotation.</text>
</comment>
<dbReference type="GO" id="GO:0005743">
    <property type="term" value="C:mitochondrial inner membrane"/>
    <property type="evidence" value="ECO:0007669"/>
    <property type="project" value="UniProtKB-SubCell"/>
</dbReference>
<dbReference type="OrthoDB" id="10040024at2759"/>
<dbReference type="EMBL" id="BGPR01011807">
    <property type="protein sequence ID" value="GBN53060.1"/>
    <property type="molecule type" value="Genomic_DNA"/>
</dbReference>
<dbReference type="PANTHER" id="PTHR23427:SF2">
    <property type="entry name" value="SURFEIT LOCUS PROTEIN 1"/>
    <property type="match status" value="1"/>
</dbReference>
<keyword evidence="3 6" id="KW-0812">Transmembrane</keyword>
<dbReference type="AlphaFoldDB" id="A0A4Y2PR69"/>
<dbReference type="Pfam" id="PF02104">
    <property type="entry name" value="SURF1"/>
    <property type="match status" value="1"/>
</dbReference>
<evidence type="ECO:0000256" key="5">
    <source>
        <dbReference type="ARBA" id="ARBA00023136"/>
    </source>
</evidence>
<gene>
    <name evidence="7" type="primary">surf1</name>
    <name evidence="7" type="ORF">AVEN_110833_1</name>
</gene>
<comment type="caution">
    <text evidence="7">The sequence shown here is derived from an EMBL/GenBank/DDBJ whole genome shotgun (WGS) entry which is preliminary data.</text>
</comment>
<keyword evidence="6" id="KW-0496">Mitochondrion</keyword>
<evidence type="ECO:0000256" key="3">
    <source>
        <dbReference type="ARBA" id="ARBA00022692"/>
    </source>
</evidence>
<keyword evidence="8" id="KW-1185">Reference proteome</keyword>